<reference evidence="2 3" key="1">
    <citation type="submission" date="2017-08" db="EMBL/GenBank/DDBJ databases">
        <title>Acidophilic green algal genome provides insights into adaptation to an acidic environment.</title>
        <authorList>
            <person name="Hirooka S."/>
            <person name="Hirose Y."/>
            <person name="Kanesaki Y."/>
            <person name="Higuchi S."/>
            <person name="Fujiwara T."/>
            <person name="Onuma R."/>
            <person name="Era A."/>
            <person name="Ohbayashi R."/>
            <person name="Uzuka A."/>
            <person name="Nozaki H."/>
            <person name="Yoshikawa H."/>
            <person name="Miyagishima S.Y."/>
        </authorList>
    </citation>
    <scope>NUCLEOTIDE SEQUENCE [LARGE SCALE GENOMIC DNA]</scope>
    <source>
        <strain evidence="2 3">NIES-2499</strain>
    </source>
</reference>
<dbReference type="Pfam" id="PF25809">
    <property type="entry name" value="STEEP1"/>
    <property type="match status" value="1"/>
</dbReference>
<dbReference type="EMBL" id="BEGY01000113">
    <property type="protein sequence ID" value="GAX83996.1"/>
    <property type="molecule type" value="Genomic_DNA"/>
</dbReference>
<protein>
    <recommendedName>
        <fullName evidence="1">STEEP1 domain-containing protein</fullName>
    </recommendedName>
</protein>
<keyword evidence="3" id="KW-1185">Reference proteome</keyword>
<feature type="domain" description="STEEP1" evidence="1">
    <location>
        <begin position="17"/>
        <end position="119"/>
    </location>
</feature>
<evidence type="ECO:0000313" key="2">
    <source>
        <dbReference type="EMBL" id="GAX83996.1"/>
    </source>
</evidence>
<dbReference type="OrthoDB" id="418131at2759"/>
<dbReference type="InterPro" id="IPR036591">
    <property type="entry name" value="YggU-like_sf"/>
</dbReference>
<dbReference type="SUPFAM" id="SSF69786">
    <property type="entry name" value="YggU-like"/>
    <property type="match status" value="1"/>
</dbReference>
<dbReference type="Proteomes" id="UP000232323">
    <property type="component" value="Unassembled WGS sequence"/>
</dbReference>
<accession>A0A250XLT7</accession>
<comment type="caution">
    <text evidence="2">The sequence shown here is derived from an EMBL/GenBank/DDBJ whole genome shotgun (WGS) entry which is preliminary data.</text>
</comment>
<gene>
    <name evidence="2" type="ORF">CEUSTIGMA_g11421.t1</name>
</gene>
<dbReference type="AlphaFoldDB" id="A0A250XLT7"/>
<evidence type="ECO:0000313" key="3">
    <source>
        <dbReference type="Proteomes" id="UP000232323"/>
    </source>
</evidence>
<proteinExistence type="predicted"/>
<dbReference type="PANTHER" id="PTHR47525:SF1">
    <property type="entry name" value="OS07G0295200 PROTEIN"/>
    <property type="match status" value="1"/>
</dbReference>
<dbReference type="STRING" id="1157962.A0A250XLT7"/>
<evidence type="ECO:0000259" key="1">
    <source>
        <dbReference type="Pfam" id="PF25809"/>
    </source>
</evidence>
<dbReference type="Gene3D" id="3.30.1200.10">
    <property type="entry name" value="YggU-like"/>
    <property type="match status" value="1"/>
</dbReference>
<organism evidence="2 3">
    <name type="scientific">Chlamydomonas eustigma</name>
    <dbReference type="NCBI Taxonomy" id="1157962"/>
    <lineage>
        <taxon>Eukaryota</taxon>
        <taxon>Viridiplantae</taxon>
        <taxon>Chlorophyta</taxon>
        <taxon>core chlorophytes</taxon>
        <taxon>Chlorophyceae</taxon>
        <taxon>CS clade</taxon>
        <taxon>Chlamydomonadales</taxon>
        <taxon>Chlamydomonadaceae</taxon>
        <taxon>Chlamydomonas</taxon>
    </lineage>
</organism>
<dbReference type="PANTHER" id="PTHR47525">
    <property type="entry name" value="OS07G0295200 PROTEIN"/>
    <property type="match status" value="1"/>
</dbReference>
<dbReference type="InterPro" id="IPR053323">
    <property type="entry name" value="UPF0235"/>
</dbReference>
<sequence>MPKRTTLTFTSEDAPKSGEDTLYVYYCKYSGKHAFTIDVDINKLPKRRTDGAKIADLDKYYVKLYTTDGGMKLIKRKDGKIDRQFRLNIGKLPIAYKSSQDGKLLYILDNAVSTYVTDSNAAGEKLLVPPCIARNESGQTQVRIDIEDRAHRPALVRISADSVRIHITINVQSDGCNEEILNLFSKILNVRLVQLQLARPAKPGSGRKRILVVDGLNPQEVFDKLQAALMLESSKRVETGRREKT</sequence>
<dbReference type="InterPro" id="IPR057965">
    <property type="entry name" value="STEEP1_dom"/>
</dbReference>
<name>A0A250XLT7_9CHLO</name>